<dbReference type="KEGG" id="salo:EF888_08460"/>
<dbReference type="RefSeq" id="WP_109758586.1">
    <property type="nucleotide sequence ID" value="NZ_CP034588.1"/>
</dbReference>
<protein>
    <recommendedName>
        <fullName evidence="4">DUF5666 domain-containing protein</fullName>
    </recommendedName>
</protein>
<dbReference type="AlphaFoldDB" id="A0A316G7L1"/>
<proteinExistence type="predicted"/>
<evidence type="ECO:0000313" key="3">
    <source>
        <dbReference type="Proteomes" id="UP000245390"/>
    </source>
</evidence>
<dbReference type="Pfam" id="PF19649">
    <property type="entry name" value="DUF6152"/>
    <property type="match status" value="1"/>
</dbReference>
<dbReference type="OrthoDB" id="512581at2"/>
<keyword evidence="1" id="KW-0732">Signal</keyword>
<evidence type="ECO:0008006" key="4">
    <source>
        <dbReference type="Google" id="ProtNLM"/>
    </source>
</evidence>
<reference evidence="2 3" key="1">
    <citation type="submission" date="2018-05" db="EMBL/GenBank/DDBJ databases">
        <title>Genomic Encyclopedia of Type Strains, Phase IV (KMG-IV): sequencing the most valuable type-strain genomes for metagenomic binning, comparative biology and taxonomic classification.</title>
        <authorList>
            <person name="Goeker M."/>
        </authorList>
    </citation>
    <scope>NUCLEOTIDE SEQUENCE [LARGE SCALE GENOMIC DNA]</scope>
    <source>
        <strain evidence="2 3">DSM 103371</strain>
    </source>
</reference>
<organism evidence="2 3">
    <name type="scientific">Silicimonas algicola</name>
    <dbReference type="NCBI Taxonomy" id="1826607"/>
    <lineage>
        <taxon>Bacteria</taxon>
        <taxon>Pseudomonadati</taxon>
        <taxon>Pseudomonadota</taxon>
        <taxon>Alphaproteobacteria</taxon>
        <taxon>Rhodobacterales</taxon>
        <taxon>Paracoccaceae</taxon>
    </lineage>
</organism>
<evidence type="ECO:0000256" key="1">
    <source>
        <dbReference type="SAM" id="SignalP"/>
    </source>
</evidence>
<feature type="chain" id="PRO_5016438014" description="DUF5666 domain-containing protein" evidence="1">
    <location>
        <begin position="22"/>
        <end position="120"/>
    </location>
</feature>
<evidence type="ECO:0000313" key="2">
    <source>
        <dbReference type="EMBL" id="PWK56808.1"/>
    </source>
</evidence>
<sequence length="120" mass="12896">MLTRRLIITALAAALALPAAAHHGWRWTDGGQFELTGIVTEANLGNPHGVLTVDADGESWTAEVGQPWRNQNAGLTDEMLAPGAEVTLLGERHADPEQLLMKAEVVVIGGTEYVLYPDRV</sequence>
<gene>
    <name evidence="2" type="ORF">C8D95_10339</name>
</gene>
<name>A0A316G7L1_9RHOB</name>
<dbReference type="InterPro" id="IPR046150">
    <property type="entry name" value="DUF6152"/>
</dbReference>
<keyword evidence="3" id="KW-1185">Reference proteome</keyword>
<comment type="caution">
    <text evidence="2">The sequence shown here is derived from an EMBL/GenBank/DDBJ whole genome shotgun (WGS) entry which is preliminary data.</text>
</comment>
<feature type="signal peptide" evidence="1">
    <location>
        <begin position="1"/>
        <end position="21"/>
    </location>
</feature>
<accession>A0A316G7L1</accession>
<dbReference type="Proteomes" id="UP000245390">
    <property type="component" value="Unassembled WGS sequence"/>
</dbReference>
<dbReference type="EMBL" id="QGGV01000003">
    <property type="protein sequence ID" value="PWK56808.1"/>
    <property type="molecule type" value="Genomic_DNA"/>
</dbReference>